<evidence type="ECO:0000259" key="2">
    <source>
        <dbReference type="Pfam" id="PF20155"/>
    </source>
</evidence>
<evidence type="ECO:0000313" key="3">
    <source>
        <dbReference type="EMBL" id="SKA31001.1"/>
    </source>
</evidence>
<dbReference type="Proteomes" id="UP000190135">
    <property type="component" value="Unassembled WGS sequence"/>
</dbReference>
<accession>A0A1T4SSX8</accession>
<feature type="region of interest" description="Disordered" evidence="1">
    <location>
        <begin position="360"/>
        <end position="401"/>
    </location>
</feature>
<feature type="compositionally biased region" description="Polar residues" evidence="1">
    <location>
        <begin position="360"/>
        <end position="389"/>
    </location>
</feature>
<reference evidence="3 4" key="1">
    <citation type="submission" date="2017-02" db="EMBL/GenBank/DDBJ databases">
        <authorList>
            <person name="Peterson S.W."/>
        </authorList>
    </citation>
    <scope>NUCLEOTIDE SEQUENCE [LARGE SCALE GENOMIC DNA]</scope>
    <source>
        <strain evidence="3 4">USBA 369</strain>
    </source>
</reference>
<dbReference type="RefSeq" id="WP_078709594.1">
    <property type="nucleotide sequence ID" value="NZ_FUXL01000013.1"/>
</dbReference>
<keyword evidence="4" id="KW-1185">Reference proteome</keyword>
<dbReference type="Pfam" id="PF20155">
    <property type="entry name" value="TMP_3"/>
    <property type="match status" value="1"/>
</dbReference>
<gene>
    <name evidence="3" type="ORF">SAMN05428963_11398</name>
</gene>
<sequence>MATDIERLVVELSAQINKYDRDLRKAQGISDQRFRAIETRAQKMSKALQSSFSGIGRSLVAGLTAYVGVQTLGDIAKAAASYRDLQNALKVTGLEGEALAGTFNSLASIAMRQGAPLDALVTLYSRASLSAKDLHASQSELIQFSEGVATALRVQGTSASEASGALLQLTQALGNGTVQAEEYNSLLDGGQAILRTVAAGLKEAGGSVSELTKLVKSGQVSSEAFFRAFLAGQGQLQEQASKAEGTVAQSMNRIGTAMTLLIGHLDDTTRASSNAVANLNAVADVIQKLPSYIDAAAEGFESLNKWLNDVGNSSFFKKMNEILGVNEMTPDELRKLGINPAADGADSRVANAFSDTAGTGVATASKTSRVTSAPSQVSILDHPVNSSKTTKTKKAREDDWQRETRQIQEETEAIKAETLAQSALNPLIDDYGFTLEKARSEQELLTAAKRAGVTVTPQLRDQINQLATAYAQATAEANKLDESQSEARRSAAEMRDLGQDALGGFIKDLRDGKSAADAFADALGKIGDKLLDMALNNLFDPKSGGGLGGLLGGIGSLLSGARASGGPVSAGGAYLVGEKGPEIFAPTRSGTILPNSAVKSAGGQVYSPSYVIDARGAEAGVEQKIVAAIKEYDKGSYGRFRSNLDRTKTRSGALR</sequence>
<dbReference type="InterPro" id="IPR013491">
    <property type="entry name" value="Tape_meas_N"/>
</dbReference>
<organism evidence="3 4">
    <name type="scientific">Consotaella salsifontis</name>
    <dbReference type="NCBI Taxonomy" id="1365950"/>
    <lineage>
        <taxon>Bacteria</taxon>
        <taxon>Pseudomonadati</taxon>
        <taxon>Pseudomonadota</taxon>
        <taxon>Alphaproteobacteria</taxon>
        <taxon>Hyphomicrobiales</taxon>
        <taxon>Aurantimonadaceae</taxon>
        <taxon>Consotaella</taxon>
    </lineage>
</organism>
<evidence type="ECO:0000313" key="4">
    <source>
        <dbReference type="Proteomes" id="UP000190135"/>
    </source>
</evidence>
<proteinExistence type="predicted"/>
<evidence type="ECO:0000256" key="1">
    <source>
        <dbReference type="SAM" id="MobiDB-lite"/>
    </source>
</evidence>
<dbReference type="STRING" id="1365950.SAMN05428963_11398"/>
<feature type="domain" description="Tape measure protein N-terminal" evidence="2">
    <location>
        <begin position="74"/>
        <end position="267"/>
    </location>
</feature>
<protein>
    <submittedName>
        <fullName evidence="3">Tape measure domain-containing protein</fullName>
    </submittedName>
</protein>
<name>A0A1T4SSX8_9HYPH</name>
<dbReference type="OrthoDB" id="38641at2"/>
<dbReference type="EMBL" id="FUXL01000013">
    <property type="protein sequence ID" value="SKA31001.1"/>
    <property type="molecule type" value="Genomic_DNA"/>
</dbReference>
<dbReference type="AlphaFoldDB" id="A0A1T4SSX8"/>
<dbReference type="NCBIfam" id="TIGR02675">
    <property type="entry name" value="tape_meas_nterm"/>
    <property type="match status" value="1"/>
</dbReference>